<evidence type="ECO:0000313" key="1">
    <source>
        <dbReference type="Proteomes" id="UP000887578"/>
    </source>
</evidence>
<sequence>MPSTQKIEIRPELMQTLESNKTLGLLYYEATMEEFVKYENEQKGWNEQTENLRTRINNLEIANNELQAFKNDQKNVWNGHVTNFMTWINNLQNDYNAFKNDQKTVWDVHVQNLMTWINNLQNAHNEHKIKIHHLIECSHALGHCVHLPKLPV</sequence>
<dbReference type="WBParaSite" id="PDA_v2.g27834.t1">
    <property type="protein sequence ID" value="PDA_v2.g27834.t1"/>
    <property type="gene ID" value="PDA_v2.g27834"/>
</dbReference>
<evidence type="ECO:0000313" key="2">
    <source>
        <dbReference type="WBParaSite" id="PDA_v2.g27834.t1"/>
    </source>
</evidence>
<name>A0A914QKI7_9BILA</name>
<reference evidence="2" key="1">
    <citation type="submission" date="2022-11" db="UniProtKB">
        <authorList>
            <consortium name="WormBaseParasite"/>
        </authorList>
    </citation>
    <scope>IDENTIFICATION</scope>
</reference>
<accession>A0A914QKI7</accession>
<protein>
    <submittedName>
        <fullName evidence="2">Uncharacterized protein</fullName>
    </submittedName>
</protein>
<organism evidence="1 2">
    <name type="scientific">Panagrolaimus davidi</name>
    <dbReference type="NCBI Taxonomy" id="227884"/>
    <lineage>
        <taxon>Eukaryota</taxon>
        <taxon>Metazoa</taxon>
        <taxon>Ecdysozoa</taxon>
        <taxon>Nematoda</taxon>
        <taxon>Chromadorea</taxon>
        <taxon>Rhabditida</taxon>
        <taxon>Tylenchina</taxon>
        <taxon>Panagrolaimomorpha</taxon>
        <taxon>Panagrolaimoidea</taxon>
        <taxon>Panagrolaimidae</taxon>
        <taxon>Panagrolaimus</taxon>
    </lineage>
</organism>
<dbReference type="AlphaFoldDB" id="A0A914QKI7"/>
<dbReference type="Proteomes" id="UP000887578">
    <property type="component" value="Unplaced"/>
</dbReference>
<keyword evidence="1" id="KW-1185">Reference proteome</keyword>
<proteinExistence type="predicted"/>